<dbReference type="PROSITE" id="PS50053">
    <property type="entry name" value="UBIQUITIN_2"/>
    <property type="match status" value="1"/>
</dbReference>
<evidence type="ECO:0000259" key="1">
    <source>
        <dbReference type="PROSITE" id="PS50053"/>
    </source>
</evidence>
<dbReference type="GO" id="GO:0031625">
    <property type="term" value="F:ubiquitin protein ligase binding"/>
    <property type="evidence" value="ECO:0007669"/>
    <property type="project" value="TreeGrafter"/>
</dbReference>
<dbReference type="OrthoDB" id="10251089at2759"/>
<dbReference type="GO" id="GO:0006511">
    <property type="term" value="P:ubiquitin-dependent protein catabolic process"/>
    <property type="evidence" value="ECO:0007669"/>
    <property type="project" value="InterPro"/>
</dbReference>
<gene>
    <name evidence="2" type="ORF">LUZ63_004941</name>
</gene>
<dbReference type="Gene3D" id="3.10.20.90">
    <property type="entry name" value="Phosphatidylinositol 3-kinase Catalytic Subunit, Chain A, domain 1"/>
    <property type="match status" value="1"/>
</dbReference>
<accession>A0A9Q0CLY0</accession>
<dbReference type="Pfam" id="PF05021">
    <property type="entry name" value="NPL4"/>
    <property type="match status" value="1"/>
</dbReference>
<evidence type="ECO:0000313" key="3">
    <source>
        <dbReference type="Proteomes" id="UP001151287"/>
    </source>
</evidence>
<dbReference type="AlphaFoldDB" id="A0A9Q0CLY0"/>
<dbReference type="CDD" id="cd08061">
    <property type="entry name" value="MPN_NPL4"/>
    <property type="match status" value="1"/>
</dbReference>
<dbReference type="Proteomes" id="UP001151287">
    <property type="component" value="Unassembled WGS sequence"/>
</dbReference>
<keyword evidence="3" id="KW-1185">Reference proteome</keyword>
<dbReference type="GO" id="GO:0043130">
    <property type="term" value="F:ubiquitin binding"/>
    <property type="evidence" value="ECO:0007669"/>
    <property type="project" value="TreeGrafter"/>
</dbReference>
<feature type="domain" description="Ubiquitin-like" evidence="1">
    <location>
        <begin position="1"/>
        <end position="88"/>
    </location>
</feature>
<reference evidence="2" key="1">
    <citation type="journal article" date="2022" name="Cell">
        <title>Repeat-based holocentromeres influence genome architecture and karyotype evolution.</title>
        <authorList>
            <person name="Hofstatter P.G."/>
            <person name="Thangavel G."/>
            <person name="Lux T."/>
            <person name="Neumann P."/>
            <person name="Vondrak T."/>
            <person name="Novak P."/>
            <person name="Zhang M."/>
            <person name="Costa L."/>
            <person name="Castellani M."/>
            <person name="Scott A."/>
            <person name="Toegelov H."/>
            <person name="Fuchs J."/>
            <person name="Mata-Sucre Y."/>
            <person name="Dias Y."/>
            <person name="Vanzela A.L.L."/>
            <person name="Huettel B."/>
            <person name="Almeida C.C.S."/>
            <person name="Simkova H."/>
            <person name="Souza G."/>
            <person name="Pedrosa-Harand A."/>
            <person name="Macas J."/>
            <person name="Mayer K.F.X."/>
            <person name="Houben A."/>
            <person name="Marques A."/>
        </authorList>
    </citation>
    <scope>NUCLEOTIDE SEQUENCE</scope>
    <source>
        <strain evidence="2">RhyBre1mFocal</strain>
    </source>
</reference>
<dbReference type="InterPro" id="IPR016563">
    <property type="entry name" value="Npl4"/>
</dbReference>
<dbReference type="InterPro" id="IPR007717">
    <property type="entry name" value="NPL4_C"/>
</dbReference>
<organism evidence="2 3">
    <name type="scientific">Rhynchospora breviuscula</name>
    <dbReference type="NCBI Taxonomy" id="2022672"/>
    <lineage>
        <taxon>Eukaryota</taxon>
        <taxon>Viridiplantae</taxon>
        <taxon>Streptophyta</taxon>
        <taxon>Embryophyta</taxon>
        <taxon>Tracheophyta</taxon>
        <taxon>Spermatophyta</taxon>
        <taxon>Magnoliopsida</taxon>
        <taxon>Liliopsida</taxon>
        <taxon>Poales</taxon>
        <taxon>Cyperaceae</taxon>
        <taxon>Cyperoideae</taxon>
        <taxon>Rhynchosporeae</taxon>
        <taxon>Rhynchospora</taxon>
    </lineage>
</organism>
<sequence length="424" mass="46080">MIVRIRSREGLERVSIPESESATVATLRSLIESQLGVPAEAQILSVDPKLLLSNSNSNSNSEAQVSTLSDPSASLSSLGLSHGSLLYLSSSLPRLSAPPPPPRSAFAPAGSFGRNKMTIDDLIARQIRITRQENPHCVSASFDRASANAFQLYVSQTLAFSIKRGGFLYGHVASDSSLSVQFIYEPPQHATEDLLTLLRDPHEERLVHAIASGLGMTCVGFVFTQAVGRKKSDTGEYTLSAREVAQAAALHAEGATPEWVTAVVKLEVDKDGGADVHFEAFQMSDMCLKLFWDGLLETDLPEDADPRLSRVNKEVVVAGKDTKEVDNDFFLVPVKISDHQGPLQCTFPIENRITTVTLRALKSHLDNSKNMPFVKRISDFHLLLLLSKFLDVNSDVPALAECVKNQGNVPEGYQLLIESLAAAS</sequence>
<dbReference type="InterPro" id="IPR029071">
    <property type="entry name" value="Ubiquitin-like_domsf"/>
</dbReference>
<dbReference type="SUPFAM" id="SSF54236">
    <property type="entry name" value="Ubiquitin-like"/>
    <property type="match status" value="1"/>
</dbReference>
<dbReference type="PANTHER" id="PTHR12710:SF0">
    <property type="entry name" value="NUCLEAR PROTEIN LOCALIZATION PROTEIN 4 HOMOLOG"/>
    <property type="match status" value="1"/>
</dbReference>
<dbReference type="EMBL" id="JAMQYH010000002">
    <property type="protein sequence ID" value="KAJ1696429.1"/>
    <property type="molecule type" value="Genomic_DNA"/>
</dbReference>
<dbReference type="PANTHER" id="PTHR12710">
    <property type="entry name" value="NUCLEAR PROTEIN LOCALIZATION 4"/>
    <property type="match status" value="1"/>
</dbReference>
<dbReference type="Pfam" id="PF11543">
    <property type="entry name" value="UN_NPL4"/>
    <property type="match status" value="1"/>
</dbReference>
<dbReference type="GO" id="GO:0005634">
    <property type="term" value="C:nucleus"/>
    <property type="evidence" value="ECO:0007669"/>
    <property type="project" value="TreeGrafter"/>
</dbReference>
<proteinExistence type="predicted"/>
<protein>
    <recommendedName>
        <fullName evidence="1">Ubiquitin-like domain-containing protein</fullName>
    </recommendedName>
</protein>
<evidence type="ECO:0000313" key="2">
    <source>
        <dbReference type="EMBL" id="KAJ1696429.1"/>
    </source>
</evidence>
<dbReference type="InterPro" id="IPR000626">
    <property type="entry name" value="Ubiquitin-like_dom"/>
</dbReference>
<dbReference type="InterPro" id="IPR024682">
    <property type="entry name" value="Npl4_Ub-like_dom"/>
</dbReference>
<name>A0A9Q0CLY0_9POAL</name>
<comment type="caution">
    <text evidence="2">The sequence shown here is derived from an EMBL/GenBank/DDBJ whole genome shotgun (WGS) entry which is preliminary data.</text>
</comment>